<name>A0A9W7A2R9_9STRA</name>
<gene>
    <name evidence="1" type="ORF">TrRE_jg6867</name>
</gene>
<dbReference type="AlphaFoldDB" id="A0A9W7A2R9"/>
<evidence type="ECO:0000313" key="1">
    <source>
        <dbReference type="EMBL" id="GMH61613.1"/>
    </source>
</evidence>
<evidence type="ECO:0000313" key="2">
    <source>
        <dbReference type="Proteomes" id="UP001165082"/>
    </source>
</evidence>
<dbReference type="Proteomes" id="UP001165082">
    <property type="component" value="Unassembled WGS sequence"/>
</dbReference>
<protein>
    <submittedName>
        <fullName evidence="1">Uncharacterized protein</fullName>
    </submittedName>
</protein>
<dbReference type="OrthoDB" id="10490969at2759"/>
<accession>A0A9W7A2R9</accession>
<reference evidence="1" key="1">
    <citation type="submission" date="2022-07" db="EMBL/GenBank/DDBJ databases">
        <title>Genome analysis of Parmales, a sister group of diatoms, reveals the evolutionary specialization of diatoms from phago-mixotrophs to photoautotrophs.</title>
        <authorList>
            <person name="Ban H."/>
            <person name="Sato S."/>
            <person name="Yoshikawa S."/>
            <person name="Kazumasa Y."/>
            <person name="Nakamura Y."/>
            <person name="Ichinomiya M."/>
            <person name="Saitoh K."/>
            <person name="Sato N."/>
            <person name="Blanc-Mathieu R."/>
            <person name="Endo H."/>
            <person name="Kuwata A."/>
            <person name="Ogata H."/>
        </authorList>
    </citation>
    <scope>NUCLEOTIDE SEQUENCE</scope>
</reference>
<sequence>MESITVEVDLSDFNRKYWGEWRRLRWKIEKQGRSGQKRAVQTSEVALVVSGIATLQGKEGEHGMDLFYNSVNLSSVSFPDMGGEIGYKVRGGEGYIWVNRGNGLMDG</sequence>
<proteinExistence type="predicted"/>
<organism evidence="1 2">
    <name type="scientific">Triparma retinervis</name>
    <dbReference type="NCBI Taxonomy" id="2557542"/>
    <lineage>
        <taxon>Eukaryota</taxon>
        <taxon>Sar</taxon>
        <taxon>Stramenopiles</taxon>
        <taxon>Ochrophyta</taxon>
        <taxon>Bolidophyceae</taxon>
        <taxon>Parmales</taxon>
        <taxon>Triparmaceae</taxon>
        <taxon>Triparma</taxon>
    </lineage>
</organism>
<keyword evidence="2" id="KW-1185">Reference proteome</keyword>
<dbReference type="EMBL" id="BRXZ01003773">
    <property type="protein sequence ID" value="GMH61613.1"/>
    <property type="molecule type" value="Genomic_DNA"/>
</dbReference>
<comment type="caution">
    <text evidence="1">The sequence shown here is derived from an EMBL/GenBank/DDBJ whole genome shotgun (WGS) entry which is preliminary data.</text>
</comment>